<dbReference type="PANTHER" id="PTHR35936:SF18">
    <property type="entry name" value="L-CYSTINE-BINDING PROTEIN TCYJ"/>
    <property type="match status" value="1"/>
</dbReference>
<evidence type="ECO:0000256" key="2">
    <source>
        <dbReference type="ARBA" id="ARBA00023139"/>
    </source>
</evidence>
<gene>
    <name evidence="6" type="ORF">C3744_07080</name>
</gene>
<evidence type="ECO:0000256" key="1">
    <source>
        <dbReference type="ARBA" id="ARBA00022729"/>
    </source>
</evidence>
<organism evidence="6 7">
    <name type="scientific">Priestia megaterium</name>
    <name type="common">Bacillus megaterium</name>
    <dbReference type="NCBI Taxonomy" id="1404"/>
    <lineage>
        <taxon>Bacteria</taxon>
        <taxon>Bacillati</taxon>
        <taxon>Bacillota</taxon>
        <taxon>Bacilli</taxon>
        <taxon>Bacillales</taxon>
        <taxon>Bacillaceae</taxon>
        <taxon>Priestia</taxon>
    </lineage>
</organism>
<dbReference type="Proteomes" id="UP000256519">
    <property type="component" value="Unassembled WGS sequence"/>
</dbReference>
<keyword evidence="3" id="KW-0449">Lipoprotein</keyword>
<reference evidence="6 7" key="1">
    <citation type="journal article" date="2018" name="Appl. Environ. Microbiol.">
        <title>Antimicrobial susceptibility testing and tentative epidemiological cut-off values of five Bacillus species relevant for use as animal feed additives or for plant protection.</title>
        <authorList>
            <person name="Agerso Y."/>
            <person name="Stuer-Lauridsen B."/>
            <person name="Bjerre K."/>
            <person name="Jensen M.G."/>
            <person name="Johansen E."/>
            <person name="Bennedsen M."/>
            <person name="Brockmann E."/>
            <person name="Nielsen B."/>
        </authorList>
    </citation>
    <scope>NUCLEOTIDE SEQUENCE [LARGE SCALE GENOMIC DNA]</scope>
    <source>
        <strain evidence="6 7">CHCC20162</strain>
    </source>
</reference>
<evidence type="ECO:0000256" key="4">
    <source>
        <dbReference type="SAM" id="SignalP"/>
    </source>
</evidence>
<dbReference type="AlphaFoldDB" id="A0A3D8X5P5"/>
<dbReference type="SMART" id="SM00062">
    <property type="entry name" value="PBPb"/>
    <property type="match status" value="1"/>
</dbReference>
<name>A0A3D8X5P5_PRIMG</name>
<keyword evidence="2" id="KW-0564">Palmitate</keyword>
<dbReference type="InterPro" id="IPR001638">
    <property type="entry name" value="Solute-binding_3/MltF_N"/>
</dbReference>
<accession>A0A3D8X5P5</accession>
<keyword evidence="1 4" id="KW-0732">Signal</keyword>
<protein>
    <submittedName>
        <fullName evidence="6">Amino acid ABC transporter substrate-binding protein</fullName>
    </submittedName>
</protein>
<dbReference type="Gene3D" id="3.40.190.10">
    <property type="entry name" value="Periplasmic binding protein-like II"/>
    <property type="match status" value="2"/>
</dbReference>
<dbReference type="PANTHER" id="PTHR35936">
    <property type="entry name" value="MEMBRANE-BOUND LYTIC MUREIN TRANSGLYCOSYLASE F"/>
    <property type="match status" value="1"/>
</dbReference>
<feature type="chain" id="PRO_5017711003" evidence="4">
    <location>
        <begin position="23"/>
        <end position="281"/>
    </location>
</feature>
<evidence type="ECO:0000313" key="6">
    <source>
        <dbReference type="EMBL" id="RDZ16281.1"/>
    </source>
</evidence>
<evidence type="ECO:0000256" key="3">
    <source>
        <dbReference type="ARBA" id="ARBA00023288"/>
    </source>
</evidence>
<comment type="caution">
    <text evidence="6">The sequence shown here is derived from an EMBL/GenBank/DDBJ whole genome shotgun (WGS) entry which is preliminary data.</text>
</comment>
<dbReference type="PROSITE" id="PS51257">
    <property type="entry name" value="PROKAR_LIPOPROTEIN"/>
    <property type="match status" value="1"/>
</dbReference>
<dbReference type="EMBL" id="PQWM01000007">
    <property type="protein sequence ID" value="RDZ16281.1"/>
    <property type="molecule type" value="Genomic_DNA"/>
</dbReference>
<dbReference type="SUPFAM" id="SSF53850">
    <property type="entry name" value="Periplasmic binding protein-like II"/>
    <property type="match status" value="1"/>
</dbReference>
<feature type="signal peptide" evidence="4">
    <location>
        <begin position="1"/>
        <end position="22"/>
    </location>
</feature>
<dbReference type="Pfam" id="PF00497">
    <property type="entry name" value="SBP_bac_3"/>
    <property type="match status" value="1"/>
</dbReference>
<sequence length="281" mass="31937">MKKLCVTLTLAIGLIMALGACSQSSSSENSDKKVIKVALSDEVNPPFLFTNKQNEPIGYDMDYVKQLEKKLPEYKFEYTLGEEETNLVGVSTGKYDFAINWFFKNPEREEKFLYPSHEYGYSLTALVTQKSRNDIKTLDDMVGKKFPPVSATGGLRAILNAYNKEHPTKPLTLESIDNPSTAENLKLVDKGKADAIFLNVTTFNEVQKQLKLNLKVGGIVSKEPTWLVFNKNNQKLADEVDKATFELQNDGTLENLAEKWFKVNFFKDLKYINQQNFNFQD</sequence>
<evidence type="ECO:0000313" key="7">
    <source>
        <dbReference type="Proteomes" id="UP000256519"/>
    </source>
</evidence>
<proteinExistence type="predicted"/>
<evidence type="ECO:0000259" key="5">
    <source>
        <dbReference type="SMART" id="SM00062"/>
    </source>
</evidence>
<dbReference type="RefSeq" id="WP_116073082.1">
    <property type="nucleotide sequence ID" value="NZ_CP187630.1"/>
</dbReference>
<feature type="domain" description="Solute-binding protein family 3/N-terminal" evidence="5">
    <location>
        <begin position="34"/>
        <end position="264"/>
    </location>
</feature>